<evidence type="ECO:0000313" key="1">
    <source>
        <dbReference type="EMBL" id="RJX68151.1"/>
    </source>
</evidence>
<evidence type="ECO:0000313" key="2">
    <source>
        <dbReference type="Proteomes" id="UP000284322"/>
    </source>
</evidence>
<proteinExistence type="predicted"/>
<organism evidence="1 2">
    <name type="scientific">Tsuneonella suprasediminis</name>
    <dbReference type="NCBI Taxonomy" id="2306996"/>
    <lineage>
        <taxon>Bacteria</taxon>
        <taxon>Pseudomonadati</taxon>
        <taxon>Pseudomonadota</taxon>
        <taxon>Alphaproteobacteria</taxon>
        <taxon>Sphingomonadales</taxon>
        <taxon>Erythrobacteraceae</taxon>
        <taxon>Tsuneonella</taxon>
    </lineage>
</organism>
<protein>
    <submittedName>
        <fullName evidence="1">Uncharacterized protein</fullName>
    </submittedName>
</protein>
<sequence>MELTPEAARNGYLALFDDRTREAHLAALIDARINEPSRWPTVAIVRKIARLFEVPAAELGAFFGLLCQPGARGGVWVDVIRSPDTAELVSVEALSRRQLVSLGMMRTMVAG</sequence>
<name>A0A419R2J3_9SPHN</name>
<reference evidence="1 2" key="1">
    <citation type="submission" date="2018-09" db="EMBL/GenBank/DDBJ databases">
        <title>Altererythrobacter sp.Ery1 and Ery12, the genome sequencing of novel strains in genus Alterythrobacter.</title>
        <authorList>
            <person name="Cheng H."/>
            <person name="Wu Y.-H."/>
            <person name="Fang C."/>
            <person name="Xu X.-W."/>
        </authorList>
    </citation>
    <scope>NUCLEOTIDE SEQUENCE [LARGE SCALE GENOMIC DNA]</scope>
    <source>
        <strain evidence="1 2">Ery12</strain>
    </source>
</reference>
<gene>
    <name evidence="1" type="ORF">D6858_09570</name>
</gene>
<comment type="caution">
    <text evidence="1">The sequence shown here is derived from an EMBL/GenBank/DDBJ whole genome shotgun (WGS) entry which is preliminary data.</text>
</comment>
<dbReference type="RefSeq" id="WP_120109390.1">
    <property type="nucleotide sequence ID" value="NZ_RAHJ01000018.1"/>
</dbReference>
<dbReference type="AlphaFoldDB" id="A0A419R2J3"/>
<accession>A0A419R2J3</accession>
<dbReference type="EMBL" id="RAHJ01000018">
    <property type="protein sequence ID" value="RJX68151.1"/>
    <property type="molecule type" value="Genomic_DNA"/>
</dbReference>
<dbReference type="Proteomes" id="UP000284322">
    <property type="component" value="Unassembled WGS sequence"/>
</dbReference>
<keyword evidence="2" id="KW-1185">Reference proteome</keyword>
<dbReference type="OrthoDB" id="7605263at2"/>